<feature type="region of interest" description="Disordered" evidence="1">
    <location>
        <begin position="501"/>
        <end position="560"/>
    </location>
</feature>
<evidence type="ECO:0000313" key="3">
    <source>
        <dbReference type="Proteomes" id="UP000309038"/>
    </source>
</evidence>
<dbReference type="EMBL" id="SGPJ01000325">
    <property type="protein sequence ID" value="THG95403.1"/>
    <property type="molecule type" value="Genomic_DNA"/>
</dbReference>
<reference evidence="2 3" key="1">
    <citation type="submission" date="2019-02" db="EMBL/GenBank/DDBJ databases">
        <title>Genome sequencing of the rare red list fungi Phlebia centrifuga.</title>
        <authorList>
            <person name="Buettner E."/>
            <person name="Kellner H."/>
        </authorList>
    </citation>
    <scope>NUCLEOTIDE SEQUENCE [LARGE SCALE GENOMIC DNA]</scope>
    <source>
        <strain evidence="2 3">DSM 108282</strain>
    </source>
</reference>
<dbReference type="Pfam" id="PF18758">
    <property type="entry name" value="KDZ"/>
    <property type="match status" value="1"/>
</dbReference>
<protein>
    <recommendedName>
        <fullName evidence="4">CxC2-like cysteine cluster KDZ transposase-associated domain-containing protein</fullName>
    </recommendedName>
</protein>
<feature type="compositionally biased region" description="Acidic residues" evidence="1">
    <location>
        <begin position="510"/>
        <end position="525"/>
    </location>
</feature>
<sequence>MQAHTNALDFFNVIKRLTDDISPEEVEDRYREFLTATREYFFLTLCQQNGVVPEFGMDAASLATLCPACPQIGVNMDPNWKSRQVDQHFLDALFHAVDGNFSQNQKNKKMDLDDFPLTMGAAYFANETDVALFMEGLPPYKPEHSTCNKFGAMGYGVHWGNVSGTLGLSCARHMFVLPGGGVDLQKGERFANVDFCMLSGLQRWMDLPLHVSAYDINCQYRINFADRMTAFRGLSTKFKSIQRKFFPWTIAGVGKFHMDAHILACRYKYSLNLLPGVAMTDGECVERIWSALNGLGLRTREMASGHRHDTINYFYDDMNVRRTLSIARYLGGKYREADTMYKKAANTLEKLEADISEGVLGPGKLAQWKLEETEWLSKVVNHETHKTLDNPYEPKNEKRLTQKQELAEIGAKSLPSSAVSAGLLGVLEEGIALEEARAIMMCELEAGANSNMPAKTLQDLRSNWESRVGSWRGREGTYLTPLVEDAVKGLDDWSRTAALQRGADKLEESQTGDDDAGSSEDETYEGEPLVDVPTASHSTSSSKRKRRATGRRHKGEPPRPTMAAELLAIRIALPSSLHPIIRNHPALRVAVAMEQGLREHQALDALDDLRTQLITSAGMRKKKQEVSGQKRITRAAAAIIRKNKAVQNAAAEYRRARTALLALGMSADHDEFRELKKEDIRAFTVLIEEQVLGDSKKFPSWIWENLEFINARGEGAVKEYFEEAVRVHWFRCSALRTRWWEQTMLLPEEMRRTVRFFQYHKAQWRNRAEADDAREKPGNAAYARRQAYRYERLLEGCRHGFRDVPGVDMDILILSPANMHDVE</sequence>
<evidence type="ECO:0000313" key="2">
    <source>
        <dbReference type="EMBL" id="THG95403.1"/>
    </source>
</evidence>
<dbReference type="Proteomes" id="UP000309038">
    <property type="component" value="Unassembled WGS sequence"/>
</dbReference>
<name>A0A4S4KBW0_9APHY</name>
<gene>
    <name evidence="2" type="ORF">EW026_g6250</name>
</gene>
<proteinExistence type="predicted"/>
<accession>A0A4S4KBW0</accession>
<evidence type="ECO:0008006" key="4">
    <source>
        <dbReference type="Google" id="ProtNLM"/>
    </source>
</evidence>
<dbReference type="InterPro" id="IPR040521">
    <property type="entry name" value="KDZ"/>
</dbReference>
<keyword evidence="3" id="KW-1185">Reference proteome</keyword>
<comment type="caution">
    <text evidence="2">The sequence shown here is derived from an EMBL/GenBank/DDBJ whole genome shotgun (WGS) entry which is preliminary data.</text>
</comment>
<organism evidence="2 3">
    <name type="scientific">Hermanssonia centrifuga</name>
    <dbReference type="NCBI Taxonomy" id="98765"/>
    <lineage>
        <taxon>Eukaryota</taxon>
        <taxon>Fungi</taxon>
        <taxon>Dikarya</taxon>
        <taxon>Basidiomycota</taxon>
        <taxon>Agaricomycotina</taxon>
        <taxon>Agaricomycetes</taxon>
        <taxon>Polyporales</taxon>
        <taxon>Meruliaceae</taxon>
        <taxon>Hermanssonia</taxon>
    </lineage>
</organism>
<feature type="compositionally biased region" description="Basic residues" evidence="1">
    <location>
        <begin position="542"/>
        <end position="554"/>
    </location>
</feature>
<dbReference type="AlphaFoldDB" id="A0A4S4KBW0"/>
<evidence type="ECO:0000256" key="1">
    <source>
        <dbReference type="SAM" id="MobiDB-lite"/>
    </source>
</evidence>